<dbReference type="OrthoDB" id="7257744at2"/>
<evidence type="ECO:0000313" key="3">
    <source>
        <dbReference type="Proteomes" id="UP000241444"/>
    </source>
</evidence>
<dbReference type="RefSeq" id="WP_106710305.1">
    <property type="nucleotide sequence ID" value="NZ_PGGO01000003.1"/>
</dbReference>
<dbReference type="EMBL" id="PGGO01000003">
    <property type="protein sequence ID" value="PSH70000.1"/>
    <property type="molecule type" value="Genomic_DNA"/>
</dbReference>
<dbReference type="AlphaFoldDB" id="A0A2P7BU73"/>
<dbReference type="PANTHER" id="PTHR42879">
    <property type="entry name" value="3-OXOACYL-(ACYL-CARRIER-PROTEIN) REDUCTASE"/>
    <property type="match status" value="1"/>
</dbReference>
<dbReference type="PRINTS" id="PR00081">
    <property type="entry name" value="GDHRDH"/>
</dbReference>
<gene>
    <name evidence="2" type="ORF">CU102_05375</name>
</gene>
<comment type="similarity">
    <text evidence="1">Belongs to the short-chain dehydrogenases/reductases (SDR) family.</text>
</comment>
<sequence>MTDTSQAPVAIITGGGRGMGAAIARELHGRGYRLGLMSPSGSAVDLAAELGGVGIKGSAGEAKDLEALVAKTVEAYGRIDAVVNFTGHPPKGDLIDITDENWAIGNDLMVLSVVRMARLVTPYMLKQGKGSWVNLTTFASFEPSLVFPVSCAYRAAVGAYTKLYSDRYAADNIRMNAVLPGYVDSLDHKPGTEDKVPMKRLGTMAEIAKTTAFLLSDDAGYITGQNIRVDGGVTRHV</sequence>
<evidence type="ECO:0000256" key="1">
    <source>
        <dbReference type="ARBA" id="ARBA00006484"/>
    </source>
</evidence>
<proteinExistence type="inferred from homology"/>
<dbReference type="InterPro" id="IPR002347">
    <property type="entry name" value="SDR_fam"/>
</dbReference>
<accession>A0A2P7BU73</accession>
<name>A0A2P7BU73_9HYPH</name>
<comment type="caution">
    <text evidence="2">The sequence shown here is derived from an EMBL/GenBank/DDBJ whole genome shotgun (WGS) entry which is preliminary data.</text>
</comment>
<evidence type="ECO:0000313" key="2">
    <source>
        <dbReference type="EMBL" id="PSH70000.1"/>
    </source>
</evidence>
<dbReference type="Proteomes" id="UP000241444">
    <property type="component" value="Unassembled WGS sequence"/>
</dbReference>
<dbReference type="InterPro" id="IPR050259">
    <property type="entry name" value="SDR"/>
</dbReference>
<dbReference type="InterPro" id="IPR036291">
    <property type="entry name" value="NAD(P)-bd_dom_sf"/>
</dbReference>
<protein>
    <submittedName>
        <fullName evidence="2">3-oxoacyl-ACP reductase</fullName>
    </submittedName>
</protein>
<dbReference type="Pfam" id="PF13561">
    <property type="entry name" value="adh_short_C2"/>
    <property type="match status" value="1"/>
</dbReference>
<dbReference type="Gene3D" id="3.40.50.720">
    <property type="entry name" value="NAD(P)-binding Rossmann-like Domain"/>
    <property type="match status" value="1"/>
</dbReference>
<keyword evidence="3" id="KW-1185">Reference proteome</keyword>
<organism evidence="2 3">
    <name type="scientific">Phyllobacterium brassicacearum</name>
    <dbReference type="NCBI Taxonomy" id="314235"/>
    <lineage>
        <taxon>Bacteria</taxon>
        <taxon>Pseudomonadati</taxon>
        <taxon>Pseudomonadota</taxon>
        <taxon>Alphaproteobacteria</taxon>
        <taxon>Hyphomicrobiales</taxon>
        <taxon>Phyllobacteriaceae</taxon>
        <taxon>Phyllobacterium</taxon>
    </lineage>
</organism>
<dbReference type="SUPFAM" id="SSF51735">
    <property type="entry name" value="NAD(P)-binding Rossmann-fold domains"/>
    <property type="match status" value="1"/>
</dbReference>
<dbReference type="PANTHER" id="PTHR42879:SF6">
    <property type="entry name" value="NADPH-DEPENDENT REDUCTASE BACG"/>
    <property type="match status" value="1"/>
</dbReference>
<reference evidence="3" key="1">
    <citation type="submission" date="2017-11" db="EMBL/GenBank/DDBJ databases">
        <authorList>
            <person name="Kuznetsova I."/>
            <person name="Sazanova A."/>
            <person name="Chirak E."/>
            <person name="Safronova V."/>
            <person name="Willems A."/>
        </authorList>
    </citation>
    <scope>NUCLEOTIDE SEQUENCE [LARGE SCALE GENOMIC DNA]</scope>
    <source>
        <strain evidence="3">STM 196</strain>
    </source>
</reference>